<dbReference type="NCBIfam" id="TIGR04430">
    <property type="entry name" value="OM_asym_MlaD"/>
    <property type="match status" value="1"/>
</dbReference>
<dbReference type="InterPro" id="IPR052336">
    <property type="entry name" value="MlaD_Phospholipid_Transporter"/>
</dbReference>
<sequence>MRKFDVELAAGFFLLLGIISLAFLSIKLGRLEALGAGGYTLSADFDRAGGIRRGAAVEIAGVEIGKVKDISLKDYQAHVELLIYGDVKIQEDAIASIKTKGLIGEKYVQISPGGSDRILKNGERIRETESSIDFEELISKYVYGKV</sequence>
<reference evidence="2" key="2">
    <citation type="submission" date="2021-08" db="EMBL/GenBank/DDBJ databases">
        <authorList>
            <person name="Dalcin Martins P."/>
        </authorList>
    </citation>
    <scope>NUCLEOTIDE SEQUENCE</scope>
    <source>
        <strain evidence="2">MAG_39</strain>
    </source>
</reference>
<dbReference type="Pfam" id="PF02470">
    <property type="entry name" value="MlaD"/>
    <property type="match status" value="1"/>
</dbReference>
<reference evidence="2" key="1">
    <citation type="journal article" date="2021" name="bioRxiv">
        <title>Unraveling nitrogen, sulfur and carbon metabolic pathways and microbial community transcriptional responses to substrate deprivation and toxicity stresses in a bioreactor mimicking anoxic brackish coastal sediment conditions.</title>
        <authorList>
            <person name="Martins P.D."/>
            <person name="Echeveste M.J."/>
            <person name="Arshad A."/>
            <person name="Kurth J."/>
            <person name="Ouboter H."/>
            <person name="Jetten M.S.M."/>
            <person name="Welte C.U."/>
        </authorList>
    </citation>
    <scope>NUCLEOTIDE SEQUENCE</scope>
    <source>
        <strain evidence="2">MAG_39</strain>
    </source>
</reference>
<dbReference type="GO" id="GO:0015914">
    <property type="term" value="P:phospholipid transport"/>
    <property type="evidence" value="ECO:0007669"/>
    <property type="project" value="InterPro"/>
</dbReference>
<comment type="caution">
    <text evidence="2">The sequence shown here is derived from an EMBL/GenBank/DDBJ whole genome shotgun (WGS) entry which is preliminary data.</text>
</comment>
<dbReference type="AlphaFoldDB" id="A0A953J1M8"/>
<dbReference type="EMBL" id="JAIOIV010000003">
    <property type="protein sequence ID" value="MBZ0154603.1"/>
    <property type="molecule type" value="Genomic_DNA"/>
</dbReference>
<feature type="domain" description="Mce/MlaD" evidence="1">
    <location>
        <begin position="38"/>
        <end position="113"/>
    </location>
</feature>
<proteinExistence type="predicted"/>
<accession>A0A953J1M8</accession>
<evidence type="ECO:0000313" key="3">
    <source>
        <dbReference type="Proteomes" id="UP000705867"/>
    </source>
</evidence>
<evidence type="ECO:0000259" key="1">
    <source>
        <dbReference type="Pfam" id="PF02470"/>
    </source>
</evidence>
<dbReference type="InterPro" id="IPR030970">
    <property type="entry name" value="ABC_MlaD"/>
</dbReference>
<organism evidence="2 3">
    <name type="scientific">Candidatus Nitrobium versatile</name>
    <dbReference type="NCBI Taxonomy" id="2884831"/>
    <lineage>
        <taxon>Bacteria</taxon>
        <taxon>Pseudomonadati</taxon>
        <taxon>Nitrospirota</taxon>
        <taxon>Nitrospiria</taxon>
        <taxon>Nitrospirales</taxon>
        <taxon>Nitrospiraceae</taxon>
        <taxon>Candidatus Nitrobium</taxon>
    </lineage>
</organism>
<gene>
    <name evidence="2" type="primary">mlaD</name>
    <name evidence="2" type="ORF">K8I29_00120</name>
</gene>
<protein>
    <submittedName>
        <fullName evidence="2">Outer membrane lipid asymmetry maintenance protein MlaD</fullName>
    </submittedName>
</protein>
<dbReference type="PANTHER" id="PTHR33371">
    <property type="entry name" value="INTERMEMBRANE PHOSPHOLIPID TRANSPORT SYSTEM BINDING PROTEIN MLAD-RELATED"/>
    <property type="match status" value="1"/>
</dbReference>
<name>A0A953J1M8_9BACT</name>
<dbReference type="Proteomes" id="UP000705867">
    <property type="component" value="Unassembled WGS sequence"/>
</dbReference>
<dbReference type="PANTHER" id="PTHR33371:SF4">
    <property type="entry name" value="INTERMEMBRANE PHOSPHOLIPID TRANSPORT SYSTEM BINDING PROTEIN MLAD"/>
    <property type="match status" value="1"/>
</dbReference>
<evidence type="ECO:0000313" key="2">
    <source>
        <dbReference type="EMBL" id="MBZ0154603.1"/>
    </source>
</evidence>
<dbReference type="InterPro" id="IPR003399">
    <property type="entry name" value="Mce/MlaD"/>
</dbReference>